<dbReference type="EMBL" id="JARBHB010000016">
    <property type="protein sequence ID" value="KAJ8866721.1"/>
    <property type="molecule type" value="Genomic_DNA"/>
</dbReference>
<gene>
    <name evidence="3" type="ORF">PR048_032582</name>
</gene>
<comment type="caution">
    <text evidence="3">The sequence shown here is derived from an EMBL/GenBank/DDBJ whole genome shotgun (WGS) entry which is preliminary data.</text>
</comment>
<name>A0ABQ9G2L2_9NEOP</name>
<feature type="compositionally biased region" description="Basic and acidic residues" evidence="1">
    <location>
        <begin position="1"/>
        <end position="23"/>
    </location>
</feature>
<sequence>MRVNRGMEQRRNEKAGETGEPRENPPTSGIVRHDSHMLRSGSDPAGNRTRRRIAATACPGWVSPRPTANPSVRFPPETHLAPCDKAKAKPKYRNRIRLERASQKQSSDSHKTSYDQVTRCRERKINIKASERVNVDLLQFWDTEIGSARADCPPPPLLVQSTAAAHASILKGPVHELAQALNVSVLYVLRTLKNICSALPMFQLILFRLLLEPLPCNNERIWIPVMWKAISTRYTKYGWDVVVKILRCYGQVSVITLSFAITIGLKQFPMDLMDLSPVSLLAFHPGDPGSIPGRATPDSRKWESCRTMPSVGGFSRGYPVSPALYSGATPYSYRSPSSALKTTIECAGGTRSHPTNHGVHSRTAPAQLHHDDAGRETLRALIFLLTLHLQPNRHGARLASSVVTDCRHKPFLEADNPFSEETWHRERPGYQSLPTQEEEGLPAVQRGGVGLHESIEAVVLRISDTFRDHTGSHCANPANHTNTRRLPEGHHSSRRVFGDSLLVLCTLRKVDPLTSSVCQCYSRHLVPTKFPVEPALASPNLPSRWPIPIKSNIPRHLAPGRKELVSKLKTAARYGTHANTHTYPTLRSFALHFDQLQYYKQGQSSLSSQVAGGSMGKSPCFRLPMFASFKIGSLLSHRPFVPQILPPPGQAPPEGGACHILCGVTKAVSRMPSRVGGLVPDHSVPIEGLDVVKSTPPVCTNGILKDVRFIESFASAPITLLQQSLTLRVWATSLQHCSPDKLVIQPQKKGSDKVHTGTRIKCRIAVGRKPLNWRILFCTLNTHKVDMTKLLGGQIGLDDFIFVHRKGKAPPDAARQYYFHSFVQASQKGAAEGVRHYGVKGQDKKK</sequence>
<dbReference type="InterPro" id="IPR017379">
    <property type="entry name" value="GIPC1/2/3"/>
</dbReference>
<dbReference type="InterPro" id="IPR056814">
    <property type="entry name" value="GIPC1-3_GH1"/>
</dbReference>
<evidence type="ECO:0000256" key="1">
    <source>
        <dbReference type="SAM" id="MobiDB-lite"/>
    </source>
</evidence>
<evidence type="ECO:0000313" key="4">
    <source>
        <dbReference type="Proteomes" id="UP001159363"/>
    </source>
</evidence>
<dbReference type="Proteomes" id="UP001159363">
    <property type="component" value="Chromosome 15"/>
</dbReference>
<proteinExistence type="predicted"/>
<evidence type="ECO:0000259" key="2">
    <source>
        <dbReference type="Pfam" id="PF25083"/>
    </source>
</evidence>
<evidence type="ECO:0000313" key="3">
    <source>
        <dbReference type="EMBL" id="KAJ8866721.1"/>
    </source>
</evidence>
<organism evidence="3 4">
    <name type="scientific">Dryococelus australis</name>
    <dbReference type="NCBI Taxonomy" id="614101"/>
    <lineage>
        <taxon>Eukaryota</taxon>
        <taxon>Metazoa</taxon>
        <taxon>Ecdysozoa</taxon>
        <taxon>Arthropoda</taxon>
        <taxon>Hexapoda</taxon>
        <taxon>Insecta</taxon>
        <taxon>Pterygota</taxon>
        <taxon>Neoptera</taxon>
        <taxon>Polyneoptera</taxon>
        <taxon>Phasmatodea</taxon>
        <taxon>Verophasmatodea</taxon>
        <taxon>Anareolatae</taxon>
        <taxon>Phasmatidae</taxon>
        <taxon>Eurycanthinae</taxon>
        <taxon>Dryococelus</taxon>
    </lineage>
</organism>
<dbReference type="PANTHER" id="PTHR12259">
    <property type="entry name" value="RGS-GAIP INTERACTING PROTEIN GIPC"/>
    <property type="match status" value="1"/>
</dbReference>
<dbReference type="PANTHER" id="PTHR12259:SF1">
    <property type="entry name" value="GH21964P"/>
    <property type="match status" value="1"/>
</dbReference>
<keyword evidence="4" id="KW-1185">Reference proteome</keyword>
<feature type="region of interest" description="Disordered" evidence="1">
    <location>
        <begin position="1"/>
        <end position="115"/>
    </location>
</feature>
<feature type="compositionally biased region" description="Basic and acidic residues" evidence="1">
    <location>
        <begin position="96"/>
        <end position="115"/>
    </location>
</feature>
<feature type="domain" description="GIPC1-3 GH1" evidence="2">
    <location>
        <begin position="774"/>
        <end position="802"/>
    </location>
</feature>
<feature type="region of interest" description="Disordered" evidence="1">
    <location>
        <begin position="471"/>
        <end position="491"/>
    </location>
</feature>
<accession>A0ABQ9G2L2</accession>
<protein>
    <recommendedName>
        <fullName evidence="2">GIPC1-3 GH1 domain-containing protein</fullName>
    </recommendedName>
</protein>
<dbReference type="Pfam" id="PF25083">
    <property type="entry name" value="GIPC1_GH1"/>
    <property type="match status" value="1"/>
</dbReference>
<reference evidence="3 4" key="1">
    <citation type="submission" date="2023-02" db="EMBL/GenBank/DDBJ databases">
        <title>LHISI_Scaffold_Assembly.</title>
        <authorList>
            <person name="Stuart O.P."/>
            <person name="Cleave R."/>
            <person name="Magrath M.J.L."/>
            <person name="Mikheyev A.S."/>
        </authorList>
    </citation>
    <scope>NUCLEOTIDE SEQUENCE [LARGE SCALE GENOMIC DNA]</scope>
    <source>
        <strain evidence="3">Daus_M_001</strain>
        <tissue evidence="3">Leg muscle</tissue>
    </source>
</reference>